<protein>
    <recommendedName>
        <fullName evidence="4">DoxX family membrane protein</fullName>
    </recommendedName>
</protein>
<dbReference type="RefSeq" id="WP_378281991.1">
    <property type="nucleotide sequence ID" value="NZ_JBHSON010000013.1"/>
</dbReference>
<dbReference type="Proteomes" id="UP001596074">
    <property type="component" value="Unassembled WGS sequence"/>
</dbReference>
<reference evidence="3" key="1">
    <citation type="journal article" date="2019" name="Int. J. Syst. Evol. Microbiol.">
        <title>The Global Catalogue of Microorganisms (GCM) 10K type strain sequencing project: providing services to taxonomists for standard genome sequencing and annotation.</title>
        <authorList>
            <consortium name="The Broad Institute Genomics Platform"/>
            <consortium name="The Broad Institute Genome Sequencing Center for Infectious Disease"/>
            <person name="Wu L."/>
            <person name="Ma J."/>
        </authorList>
    </citation>
    <scope>NUCLEOTIDE SEQUENCE [LARGE SCALE GENOMIC DNA]</scope>
    <source>
        <strain evidence="3">KCTC 42087</strain>
    </source>
</reference>
<evidence type="ECO:0000313" key="2">
    <source>
        <dbReference type="EMBL" id="MFC5746368.1"/>
    </source>
</evidence>
<feature type="transmembrane region" description="Helical" evidence="1">
    <location>
        <begin position="76"/>
        <end position="94"/>
    </location>
</feature>
<gene>
    <name evidence="2" type="ORF">ACFPZN_12165</name>
</gene>
<dbReference type="EMBL" id="JBHSON010000013">
    <property type="protein sequence ID" value="MFC5746368.1"/>
    <property type="molecule type" value="Genomic_DNA"/>
</dbReference>
<evidence type="ECO:0008006" key="4">
    <source>
        <dbReference type="Google" id="ProtNLM"/>
    </source>
</evidence>
<name>A0ABW0ZV15_9ACTN</name>
<comment type="caution">
    <text evidence="2">The sequence shown here is derived from an EMBL/GenBank/DDBJ whole genome shotgun (WGS) entry which is preliminary data.</text>
</comment>
<accession>A0ABW0ZV15</accession>
<keyword evidence="1" id="KW-0472">Membrane</keyword>
<keyword evidence="1" id="KW-1133">Transmembrane helix</keyword>
<evidence type="ECO:0000313" key="3">
    <source>
        <dbReference type="Proteomes" id="UP001596074"/>
    </source>
</evidence>
<sequence length="136" mass="14272">MKLRHAPLRLAAGAVILDSGLSKRDLDEAAAAHLREIAAGTYPFLKKLEPRTFGRMLSSGEIALGTALLLPAVPTALAAAGLAAFSSGLLGIYLRTPGMRRPGSLGPTQEGIPMSKDAWMLGIALGLLLDEATRKR</sequence>
<evidence type="ECO:0000256" key="1">
    <source>
        <dbReference type="SAM" id="Phobius"/>
    </source>
</evidence>
<proteinExistence type="predicted"/>
<organism evidence="2 3">
    <name type="scientific">Actinomadura rugatobispora</name>
    <dbReference type="NCBI Taxonomy" id="1994"/>
    <lineage>
        <taxon>Bacteria</taxon>
        <taxon>Bacillati</taxon>
        <taxon>Actinomycetota</taxon>
        <taxon>Actinomycetes</taxon>
        <taxon>Streptosporangiales</taxon>
        <taxon>Thermomonosporaceae</taxon>
        <taxon>Actinomadura</taxon>
    </lineage>
</organism>
<keyword evidence="1" id="KW-0812">Transmembrane</keyword>
<keyword evidence="3" id="KW-1185">Reference proteome</keyword>